<dbReference type="EMBL" id="JBBMFJ010000016">
    <property type="protein sequence ID" value="MEQ2563215.1"/>
    <property type="molecule type" value="Genomic_DNA"/>
</dbReference>
<keyword evidence="2" id="KW-1133">Transmembrane helix</keyword>
<gene>
    <name evidence="3" type="ORF">WMO41_08595</name>
</gene>
<sequence>MKTKKAQNVSEQSKWIHEFENLYILTYKSLYRHAKLIFNQEEKTKELLVQVYMEAYQRGEQLQKEKSPLDWLLKRSDFLAETKLEATKEMIEASYAEEKMQSKEAKKENLANLDETSLLLEIEDRLGIVEGDGEHAEEPEVSAGKRIGSLVLLVVASVLAIAGIWKVKHQLDLLQAPFERTFQQTEETEEKNENIEIQLGDKAVVLSESGQILYTIPLEESSLAGTHDYNEEIQTRDGWTYYLPCPERKDSQLSQVHPSLYHTLYRANSDQEIEIIAQDVDNFTFWEDGIYIMQYGSVQRISVDAAFATQQIGIYAAVEQDEIYLYDTLGRKLQTDVDGNYLYGDRIFKMSGNRIEDIQTAPHESDGVSYYLKEQENGKGQAIFCNKGGNEVLFESMGKSIDSFCIVGDWIYYSAWMKGKERGKQYSQLFRLSLTEADAEVEELHKRFPGRIWQLYYSEEGDQLYGNYCPKNWKSSYGVIAVISRSGQMSYLDDAELREREETTGNDRVEFVMMQDGQVYCYWEDCYWKKGEEPVAMWRRVLVIPDKNRVVMED</sequence>
<dbReference type="RefSeq" id="WP_349229406.1">
    <property type="nucleotide sequence ID" value="NZ_JBBMFJ010000016.1"/>
</dbReference>
<feature type="transmembrane region" description="Helical" evidence="2">
    <location>
        <begin position="147"/>
        <end position="165"/>
    </location>
</feature>
<keyword evidence="2" id="KW-0472">Membrane</keyword>
<evidence type="ECO:0000313" key="3">
    <source>
        <dbReference type="EMBL" id="MEQ2563215.1"/>
    </source>
</evidence>
<evidence type="ECO:0000256" key="2">
    <source>
        <dbReference type="SAM" id="Phobius"/>
    </source>
</evidence>
<protein>
    <recommendedName>
        <fullName evidence="5">DUF5050 domain-containing protein</fullName>
    </recommendedName>
</protein>
<evidence type="ECO:0000313" key="4">
    <source>
        <dbReference type="Proteomes" id="UP001437460"/>
    </source>
</evidence>
<comment type="caution">
    <text evidence="3">The sequence shown here is derived from an EMBL/GenBank/DDBJ whole genome shotgun (WGS) entry which is preliminary data.</text>
</comment>
<name>A0ABV1HLL5_9FIRM</name>
<evidence type="ECO:0008006" key="5">
    <source>
        <dbReference type="Google" id="ProtNLM"/>
    </source>
</evidence>
<accession>A0ABV1HLL5</accession>
<feature type="coiled-coil region" evidence="1">
    <location>
        <begin position="88"/>
        <end position="116"/>
    </location>
</feature>
<organism evidence="3 4">
    <name type="scientific">Ventrimonas faecis</name>
    <dbReference type="NCBI Taxonomy" id="3133170"/>
    <lineage>
        <taxon>Bacteria</taxon>
        <taxon>Bacillati</taxon>
        <taxon>Bacillota</taxon>
        <taxon>Clostridia</taxon>
        <taxon>Lachnospirales</taxon>
        <taxon>Lachnospiraceae</taxon>
        <taxon>Ventrimonas</taxon>
    </lineage>
</organism>
<keyword evidence="4" id="KW-1185">Reference proteome</keyword>
<keyword evidence="2" id="KW-0812">Transmembrane</keyword>
<dbReference type="Proteomes" id="UP001437460">
    <property type="component" value="Unassembled WGS sequence"/>
</dbReference>
<reference evidence="3 4" key="1">
    <citation type="submission" date="2024-03" db="EMBL/GenBank/DDBJ databases">
        <title>Human intestinal bacterial collection.</title>
        <authorList>
            <person name="Pauvert C."/>
            <person name="Hitch T.C.A."/>
            <person name="Clavel T."/>
        </authorList>
    </citation>
    <scope>NUCLEOTIDE SEQUENCE [LARGE SCALE GENOMIC DNA]</scope>
    <source>
        <strain evidence="3 4">CLA-AP-H27</strain>
    </source>
</reference>
<keyword evidence="1" id="KW-0175">Coiled coil</keyword>
<evidence type="ECO:0000256" key="1">
    <source>
        <dbReference type="SAM" id="Coils"/>
    </source>
</evidence>
<proteinExistence type="predicted"/>